<dbReference type="InterPro" id="IPR051089">
    <property type="entry name" value="prtT"/>
</dbReference>
<feature type="compositionally biased region" description="Low complexity" evidence="7">
    <location>
        <begin position="690"/>
        <end position="705"/>
    </location>
</feature>
<dbReference type="OrthoDB" id="8062037at2759"/>
<dbReference type="PANTHER" id="PTHR31845">
    <property type="entry name" value="FINGER DOMAIN PROTEIN, PUTATIVE-RELATED"/>
    <property type="match status" value="1"/>
</dbReference>
<dbReference type="GO" id="GO:0008270">
    <property type="term" value="F:zinc ion binding"/>
    <property type="evidence" value="ECO:0007669"/>
    <property type="project" value="InterPro"/>
</dbReference>
<organism evidence="9 10">
    <name type="scientific">Viridothelium virens</name>
    <name type="common">Speckled blister lichen</name>
    <name type="synonym">Trypethelium virens</name>
    <dbReference type="NCBI Taxonomy" id="1048519"/>
    <lineage>
        <taxon>Eukaryota</taxon>
        <taxon>Fungi</taxon>
        <taxon>Dikarya</taxon>
        <taxon>Ascomycota</taxon>
        <taxon>Pezizomycotina</taxon>
        <taxon>Dothideomycetes</taxon>
        <taxon>Dothideomycetes incertae sedis</taxon>
        <taxon>Trypetheliales</taxon>
        <taxon>Trypetheliaceae</taxon>
        <taxon>Viridothelium</taxon>
    </lineage>
</organism>
<dbReference type="AlphaFoldDB" id="A0A6A6HF37"/>
<dbReference type="Pfam" id="PF00172">
    <property type="entry name" value="Zn_clus"/>
    <property type="match status" value="1"/>
</dbReference>
<dbReference type="InterPro" id="IPR036864">
    <property type="entry name" value="Zn2-C6_fun-type_DNA-bd_sf"/>
</dbReference>
<evidence type="ECO:0000256" key="7">
    <source>
        <dbReference type="SAM" id="MobiDB-lite"/>
    </source>
</evidence>
<dbReference type="Proteomes" id="UP000800092">
    <property type="component" value="Unassembled WGS sequence"/>
</dbReference>
<evidence type="ECO:0000256" key="6">
    <source>
        <dbReference type="ARBA" id="ARBA00023242"/>
    </source>
</evidence>
<reference evidence="9" key="1">
    <citation type="journal article" date="2020" name="Stud. Mycol.">
        <title>101 Dothideomycetes genomes: a test case for predicting lifestyles and emergence of pathogens.</title>
        <authorList>
            <person name="Haridas S."/>
            <person name="Albert R."/>
            <person name="Binder M."/>
            <person name="Bloem J."/>
            <person name="Labutti K."/>
            <person name="Salamov A."/>
            <person name="Andreopoulos B."/>
            <person name="Baker S."/>
            <person name="Barry K."/>
            <person name="Bills G."/>
            <person name="Bluhm B."/>
            <person name="Cannon C."/>
            <person name="Castanera R."/>
            <person name="Culley D."/>
            <person name="Daum C."/>
            <person name="Ezra D."/>
            <person name="Gonzalez J."/>
            <person name="Henrissat B."/>
            <person name="Kuo A."/>
            <person name="Liang C."/>
            <person name="Lipzen A."/>
            <person name="Lutzoni F."/>
            <person name="Magnuson J."/>
            <person name="Mondo S."/>
            <person name="Nolan M."/>
            <person name="Ohm R."/>
            <person name="Pangilinan J."/>
            <person name="Park H.-J."/>
            <person name="Ramirez L."/>
            <person name="Alfaro M."/>
            <person name="Sun H."/>
            <person name="Tritt A."/>
            <person name="Yoshinaga Y."/>
            <person name="Zwiers L.-H."/>
            <person name="Turgeon B."/>
            <person name="Goodwin S."/>
            <person name="Spatafora J."/>
            <person name="Crous P."/>
            <person name="Grigoriev I."/>
        </authorList>
    </citation>
    <scope>NUCLEOTIDE SEQUENCE</scope>
    <source>
        <strain evidence="9">Tuck. ex Michener</strain>
    </source>
</reference>
<dbReference type="PANTHER" id="PTHR31845:SF39">
    <property type="entry name" value="TRANSCRIPTION FACTOR PBCR-RELATED"/>
    <property type="match status" value="1"/>
</dbReference>
<proteinExistence type="predicted"/>
<keyword evidence="10" id="KW-1185">Reference proteome</keyword>
<keyword evidence="4" id="KW-0238">DNA-binding</keyword>
<evidence type="ECO:0000256" key="2">
    <source>
        <dbReference type="ARBA" id="ARBA00022723"/>
    </source>
</evidence>
<evidence type="ECO:0000313" key="10">
    <source>
        <dbReference type="Proteomes" id="UP000800092"/>
    </source>
</evidence>
<comment type="subcellular location">
    <subcellularLocation>
        <location evidence="1">Nucleus</location>
    </subcellularLocation>
</comment>
<sequence length="858" mass="95855">MLLSITTLSTEAPPCVPSFPTETWHQTLTLWKFDGLCVKLAATSTLISKLTYTSPAGENSADAKRPRACDSCRSLKVRCDQDVSGDACKRCRKAGRQCIISEATRKRTRKADSRVAELEKKIDALTASLQAQGQGKRADQLVPGDFPGGFSEADRLYRSSTENGRGQKRRRTDDNFQTESVRNEPVTTGPYVQPGNPLQQAIDPAFSTRTTVAESEASVHYPGPSVPFLGGEKQQDQLRVIQRIDQLVDREQQNRIFTKYHKEMSMQVPAVVFPEETVADEVRTTRPILFLSILNAGSVGILAYETQAEITEELIQTLATGIIVKGEKSLELVQAIQIVCFWFKPPPKTDMTNYYQLIHLAAVMAIDLGLGRPQSITRTRIPHYRRITYPNSETPESRRAWLGCYLLCASTSMILRRPNLLKWDNYVEQCIELLEESQDAAPTDPLLCAFIKVQHISETIGVEFGMNDPTAQISINDQKVKYQINEFERELKHFRRERPKERSAPALELSYHVCNLYLHEIVMHVNHNIDDFRVPVTEESLKGALKPGEKLTPTQINAITECQNGAFGILDSYCGMQWETVRSLPMFLYFVRIVYAFVILLKLYFAATDPESEIGKLIDPKRLRIEEYLDKVNDQIKPIATSETYRPYAKVLFILNKLREWYYKHKEGLPKDTTTTNAQEPARAHGTNDAPTQQQQQSAYSTQQPESGLQLLSSVATSSSSDPTPRTQSTSVPAYSTSMPPPRQTWPADPTWQQNGNGGAAATAPSTTFPGGVLPNANSSVPTSLALDPGLGLMSDPGQLQFPPGLMDSLYGNNWGSGFEESMDMTMNSWIEDWGRNLEYGGDGMWPAVPVEESGGRM</sequence>
<dbReference type="Gene3D" id="4.10.240.10">
    <property type="entry name" value="Zn(2)-C6 fungal-type DNA-binding domain"/>
    <property type="match status" value="1"/>
</dbReference>
<evidence type="ECO:0000256" key="3">
    <source>
        <dbReference type="ARBA" id="ARBA00023015"/>
    </source>
</evidence>
<dbReference type="InterPro" id="IPR007219">
    <property type="entry name" value="XnlR_reg_dom"/>
</dbReference>
<dbReference type="GO" id="GO:0005634">
    <property type="term" value="C:nucleus"/>
    <property type="evidence" value="ECO:0007669"/>
    <property type="project" value="UniProtKB-SubCell"/>
</dbReference>
<evidence type="ECO:0000256" key="5">
    <source>
        <dbReference type="ARBA" id="ARBA00023163"/>
    </source>
</evidence>
<keyword evidence="5" id="KW-0804">Transcription</keyword>
<keyword evidence="6" id="KW-0539">Nucleus</keyword>
<dbReference type="Pfam" id="PF04082">
    <property type="entry name" value="Fungal_trans"/>
    <property type="match status" value="1"/>
</dbReference>
<name>A0A6A6HF37_VIRVR</name>
<dbReference type="CDD" id="cd12148">
    <property type="entry name" value="fungal_TF_MHR"/>
    <property type="match status" value="1"/>
</dbReference>
<dbReference type="InterPro" id="IPR001138">
    <property type="entry name" value="Zn2Cys6_DnaBD"/>
</dbReference>
<protein>
    <recommendedName>
        <fullName evidence="8">Zn(2)-C6 fungal-type domain-containing protein</fullName>
    </recommendedName>
</protein>
<dbReference type="GO" id="GO:0000981">
    <property type="term" value="F:DNA-binding transcription factor activity, RNA polymerase II-specific"/>
    <property type="evidence" value="ECO:0007669"/>
    <property type="project" value="InterPro"/>
</dbReference>
<dbReference type="PROSITE" id="PS50048">
    <property type="entry name" value="ZN2_CY6_FUNGAL_2"/>
    <property type="match status" value="1"/>
</dbReference>
<evidence type="ECO:0000256" key="4">
    <source>
        <dbReference type="ARBA" id="ARBA00023125"/>
    </source>
</evidence>
<feature type="region of interest" description="Disordered" evidence="7">
    <location>
        <begin position="130"/>
        <end position="197"/>
    </location>
</feature>
<dbReference type="CDD" id="cd00067">
    <property type="entry name" value="GAL4"/>
    <property type="match status" value="1"/>
</dbReference>
<gene>
    <name evidence="9" type="ORF">EV356DRAFT_443420</name>
</gene>
<dbReference type="GO" id="GO:0000976">
    <property type="term" value="F:transcription cis-regulatory region binding"/>
    <property type="evidence" value="ECO:0007669"/>
    <property type="project" value="TreeGrafter"/>
</dbReference>
<evidence type="ECO:0000313" key="9">
    <source>
        <dbReference type="EMBL" id="KAF2236469.1"/>
    </source>
</evidence>
<feature type="compositionally biased region" description="Polar residues" evidence="7">
    <location>
        <begin position="722"/>
        <end position="738"/>
    </location>
</feature>
<feature type="domain" description="Zn(2)-C6 fungal-type" evidence="8">
    <location>
        <begin position="68"/>
        <end position="100"/>
    </location>
</feature>
<dbReference type="SUPFAM" id="SSF57701">
    <property type="entry name" value="Zn2/Cys6 DNA-binding domain"/>
    <property type="match status" value="1"/>
</dbReference>
<evidence type="ECO:0000256" key="1">
    <source>
        <dbReference type="ARBA" id="ARBA00004123"/>
    </source>
</evidence>
<evidence type="ECO:0000259" key="8">
    <source>
        <dbReference type="PROSITE" id="PS50048"/>
    </source>
</evidence>
<dbReference type="PROSITE" id="PS00463">
    <property type="entry name" value="ZN2_CY6_FUNGAL_1"/>
    <property type="match status" value="1"/>
</dbReference>
<feature type="compositionally biased region" description="Low complexity" evidence="7">
    <location>
        <begin position="760"/>
        <end position="772"/>
    </location>
</feature>
<dbReference type="SMART" id="SM00066">
    <property type="entry name" value="GAL4"/>
    <property type="match status" value="1"/>
</dbReference>
<dbReference type="GO" id="GO:0006351">
    <property type="term" value="P:DNA-templated transcription"/>
    <property type="evidence" value="ECO:0007669"/>
    <property type="project" value="InterPro"/>
</dbReference>
<keyword evidence="3" id="KW-0805">Transcription regulation</keyword>
<accession>A0A6A6HF37</accession>
<dbReference type="EMBL" id="ML991785">
    <property type="protein sequence ID" value="KAF2236469.1"/>
    <property type="molecule type" value="Genomic_DNA"/>
</dbReference>
<keyword evidence="2" id="KW-0479">Metal-binding</keyword>
<feature type="region of interest" description="Disordered" evidence="7">
    <location>
        <begin position="669"/>
        <end position="776"/>
    </location>
</feature>